<dbReference type="SMART" id="SM00380">
    <property type="entry name" value="AP2"/>
    <property type="match status" value="1"/>
</dbReference>
<reference evidence="8" key="1">
    <citation type="submission" date="2020-10" db="EMBL/GenBank/DDBJ databases">
        <authorList>
            <person name="Han B."/>
            <person name="Lu T."/>
            <person name="Zhao Q."/>
            <person name="Huang X."/>
            <person name="Zhao Y."/>
        </authorList>
    </citation>
    <scope>NUCLEOTIDE SEQUENCE</scope>
</reference>
<evidence type="ECO:0000313" key="8">
    <source>
        <dbReference type="EMBL" id="CAD6257247.1"/>
    </source>
</evidence>
<dbReference type="InterPro" id="IPR044808">
    <property type="entry name" value="ERF_plant"/>
</dbReference>
<evidence type="ECO:0000256" key="3">
    <source>
        <dbReference type="ARBA" id="ARBA00023125"/>
    </source>
</evidence>
<dbReference type="PROSITE" id="PS51032">
    <property type="entry name" value="AP2_ERF"/>
    <property type="match status" value="1"/>
</dbReference>
<evidence type="ECO:0000256" key="5">
    <source>
        <dbReference type="ARBA" id="ARBA00023242"/>
    </source>
</evidence>
<keyword evidence="3" id="KW-0238">DNA-binding</keyword>
<accession>A0A811QM90</accession>
<dbReference type="PRINTS" id="PR00367">
    <property type="entry name" value="ETHRSPELEMNT"/>
</dbReference>
<evidence type="ECO:0000256" key="1">
    <source>
        <dbReference type="ARBA" id="ARBA00004123"/>
    </source>
</evidence>
<dbReference type="PANTHER" id="PTHR31190:SF367">
    <property type="entry name" value="AP2_ERF DOMAIN-CONTAINING PROTEIN"/>
    <property type="match status" value="1"/>
</dbReference>
<dbReference type="EMBL" id="CAJGYO010000010">
    <property type="protein sequence ID" value="CAD6257247.1"/>
    <property type="molecule type" value="Genomic_DNA"/>
</dbReference>
<dbReference type="OrthoDB" id="670255at2759"/>
<dbReference type="FunFam" id="3.30.730.10:FF:000001">
    <property type="entry name" value="Ethylene-responsive transcription factor 2"/>
    <property type="match status" value="1"/>
</dbReference>
<dbReference type="InterPro" id="IPR036955">
    <property type="entry name" value="AP2/ERF_dom_sf"/>
</dbReference>
<name>A0A811QM90_9POAL</name>
<evidence type="ECO:0000313" key="9">
    <source>
        <dbReference type="Proteomes" id="UP000604825"/>
    </source>
</evidence>
<keyword evidence="2" id="KW-0805">Transcription regulation</keyword>
<keyword evidence="5" id="KW-0539">Nucleus</keyword>
<keyword evidence="9" id="KW-1185">Reference proteome</keyword>
<dbReference type="Pfam" id="PF00847">
    <property type="entry name" value="AP2"/>
    <property type="match status" value="1"/>
</dbReference>
<comment type="caution">
    <text evidence="8">The sequence shown here is derived from an EMBL/GenBank/DDBJ whole genome shotgun (WGS) entry which is preliminary data.</text>
</comment>
<feature type="domain" description="AP2/ERF" evidence="7">
    <location>
        <begin position="113"/>
        <end position="171"/>
    </location>
</feature>
<dbReference type="Gene3D" id="3.30.730.10">
    <property type="entry name" value="AP2/ERF domain"/>
    <property type="match status" value="1"/>
</dbReference>
<organism evidence="8 9">
    <name type="scientific">Miscanthus lutarioriparius</name>
    <dbReference type="NCBI Taxonomy" id="422564"/>
    <lineage>
        <taxon>Eukaryota</taxon>
        <taxon>Viridiplantae</taxon>
        <taxon>Streptophyta</taxon>
        <taxon>Embryophyta</taxon>
        <taxon>Tracheophyta</taxon>
        <taxon>Spermatophyta</taxon>
        <taxon>Magnoliopsida</taxon>
        <taxon>Liliopsida</taxon>
        <taxon>Poales</taxon>
        <taxon>Poaceae</taxon>
        <taxon>PACMAD clade</taxon>
        <taxon>Panicoideae</taxon>
        <taxon>Andropogonodae</taxon>
        <taxon>Andropogoneae</taxon>
        <taxon>Saccharinae</taxon>
        <taxon>Miscanthus</taxon>
    </lineage>
</organism>
<keyword evidence="4" id="KW-0804">Transcription</keyword>
<evidence type="ECO:0000259" key="7">
    <source>
        <dbReference type="PROSITE" id="PS51032"/>
    </source>
</evidence>
<dbReference type="GO" id="GO:0003700">
    <property type="term" value="F:DNA-binding transcription factor activity"/>
    <property type="evidence" value="ECO:0007669"/>
    <property type="project" value="InterPro"/>
</dbReference>
<dbReference type="AlphaFoldDB" id="A0A811QM90"/>
<dbReference type="GO" id="GO:0005634">
    <property type="term" value="C:nucleus"/>
    <property type="evidence" value="ECO:0007669"/>
    <property type="project" value="UniProtKB-SubCell"/>
</dbReference>
<dbReference type="InterPro" id="IPR001471">
    <property type="entry name" value="AP2/ERF_dom"/>
</dbReference>
<dbReference type="SUPFAM" id="SSF54171">
    <property type="entry name" value="DNA-binding domain"/>
    <property type="match status" value="1"/>
</dbReference>
<evidence type="ECO:0000256" key="2">
    <source>
        <dbReference type="ARBA" id="ARBA00023015"/>
    </source>
</evidence>
<dbReference type="Proteomes" id="UP000604825">
    <property type="component" value="Unassembled WGS sequence"/>
</dbReference>
<evidence type="ECO:0000256" key="6">
    <source>
        <dbReference type="SAM" id="MobiDB-lite"/>
    </source>
</evidence>
<evidence type="ECO:0000256" key="4">
    <source>
        <dbReference type="ARBA" id="ARBA00023163"/>
    </source>
</evidence>
<dbReference type="GO" id="GO:0009873">
    <property type="term" value="P:ethylene-activated signaling pathway"/>
    <property type="evidence" value="ECO:0007669"/>
    <property type="project" value="InterPro"/>
</dbReference>
<comment type="subcellular location">
    <subcellularLocation>
        <location evidence="1">Nucleus</location>
    </subcellularLocation>
</comment>
<protein>
    <recommendedName>
        <fullName evidence="7">AP2/ERF domain-containing protein</fullName>
    </recommendedName>
</protein>
<dbReference type="PANTHER" id="PTHR31190">
    <property type="entry name" value="DNA-BINDING DOMAIN"/>
    <property type="match status" value="1"/>
</dbReference>
<feature type="region of interest" description="Disordered" evidence="6">
    <location>
        <begin position="68"/>
        <end position="105"/>
    </location>
</feature>
<dbReference type="CDD" id="cd00018">
    <property type="entry name" value="AP2"/>
    <property type="match status" value="1"/>
</dbReference>
<gene>
    <name evidence="8" type="ORF">NCGR_LOCUS40737</name>
</gene>
<sequence length="293" mass="31065">MEQGNPTPTSSASNCDPAAAAPAAAWLHDDTAQGDDMLLQQLDAILLGMAMDDDVATAAADDCCSDWLSASSPSSSSEATTTTASSSPTTREQHRRQPNDAAWAGENEKRVTAFIGVRKRPWGKFAAEIRHSTRRGARVWLGTFDTPEAAALAYDQAAFAARGVAAVLNFPVERVVESLRALALAGTGGAGGSPVLALKRRHSKRTRRRKPSSAAVTCDGKDIMKPQRRQPAAARQCSGLSGVSSSCTAMAAVPQQQVTSRGQSQLRYGVVELEDLGTDYLDELLRVSSEFSN</sequence>
<dbReference type="GO" id="GO:0003677">
    <property type="term" value="F:DNA binding"/>
    <property type="evidence" value="ECO:0007669"/>
    <property type="project" value="UniProtKB-KW"/>
</dbReference>
<proteinExistence type="predicted"/>
<dbReference type="InterPro" id="IPR016177">
    <property type="entry name" value="DNA-bd_dom_sf"/>
</dbReference>
<feature type="compositionally biased region" description="Low complexity" evidence="6">
    <location>
        <begin position="69"/>
        <end position="90"/>
    </location>
</feature>